<keyword evidence="2" id="KW-0808">Transferase</keyword>
<dbReference type="AlphaFoldDB" id="A0A135HX22"/>
<evidence type="ECO:0000313" key="2">
    <source>
        <dbReference type="EMBL" id="KXF77739.1"/>
    </source>
</evidence>
<dbReference type="InterPro" id="IPR004045">
    <property type="entry name" value="Glutathione_S-Trfase_N"/>
</dbReference>
<dbReference type="OrthoDB" id="9795329at2"/>
<dbReference type="Gene3D" id="3.40.30.10">
    <property type="entry name" value="Glutaredoxin"/>
    <property type="match status" value="1"/>
</dbReference>
<dbReference type="PANTHER" id="PTHR43968:SF6">
    <property type="entry name" value="GLUTATHIONE S-TRANSFERASE OMEGA"/>
    <property type="match status" value="1"/>
</dbReference>
<dbReference type="Pfam" id="PF13409">
    <property type="entry name" value="GST_N_2"/>
    <property type="match status" value="1"/>
</dbReference>
<dbReference type="STRING" id="1494590.ATN84_10440"/>
<dbReference type="CDD" id="cd03205">
    <property type="entry name" value="GST_C_6"/>
    <property type="match status" value="1"/>
</dbReference>
<dbReference type="GO" id="GO:0005737">
    <property type="term" value="C:cytoplasm"/>
    <property type="evidence" value="ECO:0007669"/>
    <property type="project" value="TreeGrafter"/>
</dbReference>
<name>A0A135HX22_9HYPH</name>
<feature type="domain" description="GST N-terminal" evidence="1">
    <location>
        <begin position="1"/>
        <end position="79"/>
    </location>
</feature>
<evidence type="ECO:0000313" key="3">
    <source>
        <dbReference type="Proteomes" id="UP000070107"/>
    </source>
</evidence>
<accession>A0A135HX22</accession>
<reference evidence="2 3" key="1">
    <citation type="submission" date="2015-11" db="EMBL/GenBank/DDBJ databases">
        <title>Draft genome sequence of Paramesorhizobium deserti A-3-E, a strain highly resistant to diverse beta-lactam antibiotics.</title>
        <authorList>
            <person name="Lv R."/>
            <person name="Yang X."/>
            <person name="Fang N."/>
            <person name="Guo J."/>
            <person name="Luo X."/>
            <person name="Peng F."/>
            <person name="Yang R."/>
            <person name="Cui Y."/>
            <person name="Fang C."/>
            <person name="Song Y."/>
        </authorList>
    </citation>
    <scope>NUCLEOTIDE SEQUENCE [LARGE SCALE GENOMIC DNA]</scope>
    <source>
        <strain evidence="2 3">A-3-E</strain>
    </source>
</reference>
<dbReference type="InterPro" id="IPR050983">
    <property type="entry name" value="GST_Omega/HSP26"/>
</dbReference>
<dbReference type="PANTHER" id="PTHR43968">
    <property type="match status" value="1"/>
</dbReference>
<dbReference type="InterPro" id="IPR036282">
    <property type="entry name" value="Glutathione-S-Trfase_C_sf"/>
</dbReference>
<dbReference type="SFLD" id="SFLDS00019">
    <property type="entry name" value="Glutathione_Transferase_(cytos"/>
    <property type="match status" value="1"/>
</dbReference>
<dbReference type="Proteomes" id="UP000070107">
    <property type="component" value="Unassembled WGS sequence"/>
</dbReference>
<dbReference type="SUPFAM" id="SSF47616">
    <property type="entry name" value="GST C-terminal domain-like"/>
    <property type="match status" value="1"/>
</dbReference>
<proteinExistence type="predicted"/>
<organism evidence="2 3">
    <name type="scientific">Paramesorhizobium deserti</name>
    <dbReference type="NCBI Taxonomy" id="1494590"/>
    <lineage>
        <taxon>Bacteria</taxon>
        <taxon>Pseudomonadati</taxon>
        <taxon>Pseudomonadota</taxon>
        <taxon>Alphaproteobacteria</taxon>
        <taxon>Hyphomicrobiales</taxon>
        <taxon>Phyllobacteriaceae</taxon>
        <taxon>Paramesorhizobium</taxon>
    </lineage>
</organism>
<dbReference type="InterPro" id="IPR036249">
    <property type="entry name" value="Thioredoxin-like_sf"/>
</dbReference>
<dbReference type="GO" id="GO:0016740">
    <property type="term" value="F:transferase activity"/>
    <property type="evidence" value="ECO:0007669"/>
    <property type="project" value="UniProtKB-KW"/>
</dbReference>
<dbReference type="RefSeq" id="WP_068881924.1">
    <property type="nucleotide sequence ID" value="NZ_LNTU01000012.1"/>
</dbReference>
<evidence type="ECO:0000259" key="1">
    <source>
        <dbReference type="PROSITE" id="PS50404"/>
    </source>
</evidence>
<dbReference type="InterPro" id="IPR040079">
    <property type="entry name" value="Glutathione_S-Trfase"/>
</dbReference>
<sequence length="198" mass="22203">MTKILYASASPYSAKVLMAAHYAGIPVEAVTVNTNEEPEILLAANPLGKIPTLITDDGKTVFDSRVITQYLNRVSGNKLFPRNAEKRLDAERLESLADGLCDALLAHVYERRFHPAEKIHQPWLDLQWRKAVRALDLLNEAPPRVGAKLNAGHIALAAALGYLNLRFEGQWERGRPKLKRWLKRFGELHPELAALLPK</sequence>
<dbReference type="Pfam" id="PF13410">
    <property type="entry name" value="GST_C_2"/>
    <property type="match status" value="1"/>
</dbReference>
<dbReference type="PROSITE" id="PS50404">
    <property type="entry name" value="GST_NTER"/>
    <property type="match status" value="1"/>
</dbReference>
<dbReference type="Gene3D" id="1.20.1050.10">
    <property type="match status" value="1"/>
</dbReference>
<keyword evidence="3" id="KW-1185">Reference proteome</keyword>
<gene>
    <name evidence="2" type="ORF">ATN84_10440</name>
</gene>
<protein>
    <submittedName>
        <fullName evidence="2">Glutathione S-transferase</fullName>
    </submittedName>
</protein>
<dbReference type="SUPFAM" id="SSF52833">
    <property type="entry name" value="Thioredoxin-like"/>
    <property type="match status" value="1"/>
</dbReference>
<dbReference type="EMBL" id="LNTU01000012">
    <property type="protein sequence ID" value="KXF77739.1"/>
    <property type="molecule type" value="Genomic_DNA"/>
</dbReference>
<comment type="caution">
    <text evidence="2">The sequence shown here is derived from an EMBL/GenBank/DDBJ whole genome shotgun (WGS) entry which is preliminary data.</text>
</comment>
<dbReference type="CDD" id="cd03049">
    <property type="entry name" value="GST_N_3"/>
    <property type="match status" value="1"/>
</dbReference>